<dbReference type="GO" id="GO:0016740">
    <property type="term" value="F:transferase activity"/>
    <property type="evidence" value="ECO:0007669"/>
    <property type="project" value="UniProtKB-KW"/>
</dbReference>
<comment type="pathway">
    <text evidence="1 7">Cell wall biogenesis; peptidoglycan biosynthesis.</text>
</comment>
<feature type="active site" description="Proton donor/acceptor" evidence="7">
    <location>
        <position position="341"/>
    </location>
</feature>
<evidence type="ECO:0000256" key="6">
    <source>
        <dbReference type="ARBA" id="ARBA00023316"/>
    </source>
</evidence>
<reference evidence="9 10" key="1">
    <citation type="submission" date="2016-10" db="EMBL/GenBank/DDBJ databases">
        <authorList>
            <person name="de Groot N.N."/>
        </authorList>
    </citation>
    <scope>NUCLEOTIDE SEQUENCE [LARGE SCALE GENOMIC DNA]</scope>
    <source>
        <strain evidence="9 10">CGMCC 1.10210</strain>
    </source>
</reference>
<sequence length="381" mass="40252">MKEMSSKIELPRITDGNFLIGKPFVGKDEVQMRRLFLVSFFAAPSLFAGITSSVAQDQVVPTQPMSAAAVNEADLGARFADPQRVYIVAPEGPTSDDAAPEVAATPDPAVARLQILLDQQGASPGVIDGFDGENLRKAVMGAQAMAGMPVTGIVDDALLALVETGQPAIDSYVIAATDLEDVTGPTPDDYAEKAVLGFLGYGSVQEALAERFHMDVDLLTALNPNAVFEPGESISVAVTGPDRTGEVQRIEADKALRQVRAYDAQGTLLVTYPATIGSEGTPSPSGSYVVEVVASMPNYTYNPDINFQQGENTEVLTIPPGPNGPVGSMWIALSKPTYGIHGTPEPSKIDKTSSYGCVRLTNWDAQELGSMVSQGVVVDFL</sequence>
<keyword evidence="6 7" id="KW-0961">Cell wall biogenesis/degradation</keyword>
<dbReference type="InterPro" id="IPR050979">
    <property type="entry name" value="LD-transpeptidase"/>
</dbReference>
<dbReference type="EMBL" id="FOMB01000017">
    <property type="protein sequence ID" value="SFD00519.1"/>
    <property type="molecule type" value="Genomic_DNA"/>
</dbReference>
<comment type="similarity">
    <text evidence="2">Belongs to the YkuD family.</text>
</comment>
<feature type="active site" description="Nucleophile" evidence="7">
    <location>
        <position position="357"/>
    </location>
</feature>
<dbReference type="CDD" id="cd16913">
    <property type="entry name" value="YkuD_like"/>
    <property type="match status" value="1"/>
</dbReference>
<proteinExistence type="inferred from homology"/>
<keyword evidence="9" id="KW-0449">Lipoprotein</keyword>
<evidence type="ECO:0000313" key="9">
    <source>
        <dbReference type="EMBL" id="SFD00519.1"/>
    </source>
</evidence>
<dbReference type="STRING" id="728005.SAMN04488059_11735"/>
<dbReference type="UniPathway" id="UPA00219"/>
<dbReference type="Proteomes" id="UP000182258">
    <property type="component" value="Unassembled WGS sequence"/>
</dbReference>
<dbReference type="GO" id="GO:0005576">
    <property type="term" value="C:extracellular region"/>
    <property type="evidence" value="ECO:0007669"/>
    <property type="project" value="TreeGrafter"/>
</dbReference>
<organism evidence="9 10">
    <name type="scientific">Devosia psychrophila</name>
    <dbReference type="NCBI Taxonomy" id="728005"/>
    <lineage>
        <taxon>Bacteria</taxon>
        <taxon>Pseudomonadati</taxon>
        <taxon>Pseudomonadota</taxon>
        <taxon>Alphaproteobacteria</taxon>
        <taxon>Hyphomicrobiales</taxon>
        <taxon>Devosiaceae</taxon>
        <taxon>Devosia</taxon>
    </lineage>
</organism>
<dbReference type="PANTHER" id="PTHR30582">
    <property type="entry name" value="L,D-TRANSPEPTIDASE"/>
    <property type="match status" value="1"/>
</dbReference>
<evidence type="ECO:0000259" key="8">
    <source>
        <dbReference type="PROSITE" id="PS52029"/>
    </source>
</evidence>
<evidence type="ECO:0000256" key="5">
    <source>
        <dbReference type="ARBA" id="ARBA00022984"/>
    </source>
</evidence>
<feature type="domain" description="L,D-TPase catalytic" evidence="8">
    <location>
        <begin position="248"/>
        <end position="381"/>
    </location>
</feature>
<accession>A0A1I1NSC1</accession>
<dbReference type="InterPro" id="IPR005490">
    <property type="entry name" value="LD_TPept_cat_dom"/>
</dbReference>
<dbReference type="InterPro" id="IPR036365">
    <property type="entry name" value="PGBD-like_sf"/>
</dbReference>
<protein>
    <submittedName>
        <fullName evidence="9">Lipoprotein-anchoring transpeptidase ErfK/SrfK</fullName>
    </submittedName>
</protein>
<evidence type="ECO:0000256" key="2">
    <source>
        <dbReference type="ARBA" id="ARBA00005992"/>
    </source>
</evidence>
<dbReference type="SUPFAM" id="SSF141523">
    <property type="entry name" value="L,D-transpeptidase catalytic domain-like"/>
    <property type="match status" value="1"/>
</dbReference>
<evidence type="ECO:0000313" key="10">
    <source>
        <dbReference type="Proteomes" id="UP000182258"/>
    </source>
</evidence>
<evidence type="ECO:0000256" key="1">
    <source>
        <dbReference type="ARBA" id="ARBA00004752"/>
    </source>
</evidence>
<dbReference type="PROSITE" id="PS52029">
    <property type="entry name" value="LD_TPASE"/>
    <property type="match status" value="1"/>
</dbReference>
<dbReference type="GO" id="GO:0071555">
    <property type="term" value="P:cell wall organization"/>
    <property type="evidence" value="ECO:0007669"/>
    <property type="project" value="UniProtKB-UniRule"/>
</dbReference>
<dbReference type="Gene3D" id="2.40.440.10">
    <property type="entry name" value="L,D-transpeptidase catalytic domain-like"/>
    <property type="match status" value="1"/>
</dbReference>
<dbReference type="GO" id="GO:0008360">
    <property type="term" value="P:regulation of cell shape"/>
    <property type="evidence" value="ECO:0007669"/>
    <property type="project" value="UniProtKB-UniRule"/>
</dbReference>
<dbReference type="Gene3D" id="1.10.101.10">
    <property type="entry name" value="PGBD-like superfamily/PGBD"/>
    <property type="match status" value="1"/>
</dbReference>
<dbReference type="PANTHER" id="PTHR30582:SF30">
    <property type="entry name" value="BLR4375 PROTEIN"/>
    <property type="match status" value="1"/>
</dbReference>
<evidence type="ECO:0000256" key="3">
    <source>
        <dbReference type="ARBA" id="ARBA00022679"/>
    </source>
</evidence>
<dbReference type="Pfam" id="PF01471">
    <property type="entry name" value="PG_binding_1"/>
    <property type="match status" value="1"/>
</dbReference>
<dbReference type="InterPro" id="IPR036366">
    <property type="entry name" value="PGBDSf"/>
</dbReference>
<keyword evidence="4 7" id="KW-0133">Cell shape</keyword>
<evidence type="ECO:0000256" key="7">
    <source>
        <dbReference type="PROSITE-ProRule" id="PRU01373"/>
    </source>
</evidence>
<dbReference type="Pfam" id="PF03734">
    <property type="entry name" value="YkuD"/>
    <property type="match status" value="1"/>
</dbReference>
<dbReference type="SUPFAM" id="SSF47090">
    <property type="entry name" value="PGBD-like"/>
    <property type="match status" value="1"/>
</dbReference>
<dbReference type="AlphaFoldDB" id="A0A1I1NSC1"/>
<dbReference type="InterPro" id="IPR002477">
    <property type="entry name" value="Peptidoglycan-bd-like"/>
</dbReference>
<gene>
    <name evidence="9" type="ORF">SAMN04488059_11735</name>
</gene>
<dbReference type="GO" id="GO:0018104">
    <property type="term" value="P:peptidoglycan-protein cross-linking"/>
    <property type="evidence" value="ECO:0007669"/>
    <property type="project" value="TreeGrafter"/>
</dbReference>
<keyword evidence="3" id="KW-0808">Transferase</keyword>
<name>A0A1I1NSC1_9HYPH</name>
<dbReference type="GO" id="GO:0071972">
    <property type="term" value="F:peptidoglycan L,D-transpeptidase activity"/>
    <property type="evidence" value="ECO:0007669"/>
    <property type="project" value="TreeGrafter"/>
</dbReference>
<keyword evidence="5 7" id="KW-0573">Peptidoglycan synthesis</keyword>
<dbReference type="InterPro" id="IPR038063">
    <property type="entry name" value="Transpep_catalytic_dom"/>
</dbReference>
<evidence type="ECO:0000256" key="4">
    <source>
        <dbReference type="ARBA" id="ARBA00022960"/>
    </source>
</evidence>